<keyword evidence="5" id="KW-0677">Repeat</keyword>
<dbReference type="PANTHER" id="PTHR19924:SF26">
    <property type="entry name" value="U3 SMALL NUCLEOLAR RNA-ASSOCIATED PROTEIN 15 HOMOLOG"/>
    <property type="match status" value="1"/>
</dbReference>
<dbReference type="SUPFAM" id="SSF50978">
    <property type="entry name" value="WD40 repeat-like"/>
    <property type="match status" value="1"/>
</dbReference>
<evidence type="ECO:0000256" key="2">
    <source>
        <dbReference type="ARBA" id="ARBA00018260"/>
    </source>
</evidence>
<dbReference type="InterPro" id="IPR020472">
    <property type="entry name" value="WD40_PAC1"/>
</dbReference>
<keyword evidence="3" id="KW-0698">rRNA processing</keyword>
<feature type="repeat" description="WD" evidence="8">
    <location>
        <begin position="170"/>
        <end position="205"/>
    </location>
</feature>
<dbReference type="Pfam" id="PF00400">
    <property type="entry name" value="WD40"/>
    <property type="match status" value="5"/>
</dbReference>
<comment type="function">
    <text evidence="7">Ribosome biogenesis factor. Involved in nucleolar processing of pre-18S ribosomal RNA. Required for optimal pre-ribosomal RNA transcription by RNA polymerase I. Part of the small subunit (SSU) processome, first precursor of the small eukaryotic ribosomal subunit. During the assembly of the SSU processome in the nucleolus, many ribosome biogenesis factors, an RNA chaperone and ribosomal proteins associate with the nascent pre-rRNA and work in concert to generate RNA folding, modifications, rearrangements and cleavage as well as targeted degradation of pre-ribosomal RNA by the RNA exosome.</text>
</comment>
<dbReference type="InterPro" id="IPR018983">
    <property type="entry name" value="U3_snoRNA-assocProt_15_C"/>
</dbReference>
<name>A0A4U5LUI9_STECR</name>
<dbReference type="InterPro" id="IPR001680">
    <property type="entry name" value="WD40_rpt"/>
</dbReference>
<dbReference type="PROSITE" id="PS50082">
    <property type="entry name" value="WD_REPEATS_2"/>
    <property type="match status" value="2"/>
</dbReference>
<evidence type="ECO:0000256" key="4">
    <source>
        <dbReference type="ARBA" id="ARBA00022574"/>
    </source>
</evidence>
<evidence type="ECO:0000259" key="9">
    <source>
        <dbReference type="Pfam" id="PF09384"/>
    </source>
</evidence>
<dbReference type="EMBL" id="AZBU02000012">
    <property type="protein sequence ID" value="TKR59776.1"/>
    <property type="molecule type" value="Genomic_DNA"/>
</dbReference>
<gene>
    <name evidence="10" type="ORF">L596_029401</name>
</gene>
<reference evidence="10 11" key="1">
    <citation type="journal article" date="2015" name="Genome Biol.">
        <title>Comparative genomics of Steinernema reveals deeply conserved gene regulatory networks.</title>
        <authorList>
            <person name="Dillman A.R."/>
            <person name="Macchietto M."/>
            <person name="Porter C.F."/>
            <person name="Rogers A."/>
            <person name="Williams B."/>
            <person name="Antoshechkin I."/>
            <person name="Lee M.M."/>
            <person name="Goodwin Z."/>
            <person name="Lu X."/>
            <person name="Lewis E.E."/>
            <person name="Goodrich-Blair H."/>
            <person name="Stock S.P."/>
            <person name="Adams B.J."/>
            <person name="Sternberg P.W."/>
            <person name="Mortazavi A."/>
        </authorList>
    </citation>
    <scope>NUCLEOTIDE SEQUENCE [LARGE SCALE GENOMIC DNA]</scope>
    <source>
        <strain evidence="10 11">ALL</strain>
    </source>
</reference>
<feature type="domain" description="U3 small nucleolar RNA-associated protein 15 C-terminal" evidence="9">
    <location>
        <begin position="391"/>
        <end position="521"/>
    </location>
</feature>
<evidence type="ECO:0000313" key="10">
    <source>
        <dbReference type="EMBL" id="TKR59776.1"/>
    </source>
</evidence>
<feature type="repeat" description="WD" evidence="8">
    <location>
        <begin position="125"/>
        <end position="159"/>
    </location>
</feature>
<evidence type="ECO:0000256" key="7">
    <source>
        <dbReference type="ARBA" id="ARBA00045437"/>
    </source>
</evidence>
<keyword evidence="4 8" id="KW-0853">WD repeat</keyword>
<dbReference type="PROSITE" id="PS00678">
    <property type="entry name" value="WD_REPEATS_1"/>
    <property type="match status" value="2"/>
</dbReference>
<dbReference type="GO" id="GO:0006364">
    <property type="term" value="P:rRNA processing"/>
    <property type="evidence" value="ECO:0007669"/>
    <property type="project" value="UniProtKB-KW"/>
</dbReference>
<dbReference type="OrthoDB" id="431715at2759"/>
<dbReference type="Pfam" id="PF09384">
    <property type="entry name" value="UTP15_C"/>
    <property type="match status" value="1"/>
</dbReference>
<dbReference type="InterPro" id="IPR019775">
    <property type="entry name" value="WD40_repeat_CS"/>
</dbReference>
<dbReference type="GO" id="GO:0045943">
    <property type="term" value="P:positive regulation of transcription by RNA polymerase I"/>
    <property type="evidence" value="ECO:0007669"/>
    <property type="project" value="TreeGrafter"/>
</dbReference>
<sequence length="562" mass="62740">MAVAYRPLQPINDVRVVERLSDDALYWSRMKQMSVFQEPGNVTSTAISPIAPYSIANTSNRQLCIYDSTICEQVGTFTRTKSALYGLGFRQDGGLLSVGGEEGSIRIFDMLQSTQSRRRIAIRMYKGHTCPVHVTGFTASSKSVVSMADDGSIRLWDISADHSKPLRSYDAAHSDHIRCGAMSDSSAHLILSGSYDHTVKLWDTRADDDKPKFTLDHGFPVEKVLFFPNDNLIATAGGQVVRIWDAAAGGKQLHTFEKHHKTITSMALCSNYTRLITGGIDRRINVFKTNDGSFEHIYGMTTPAPILTLDIAKNDQCMAVGMNNLLAIYRHQPVKSKHIPFIGQDSKWKPPVMGDATFVQKTNAPMPTVKNAETGERKMVELTAPKLDRLALGYMDTLMKAGKYNQLVDKMFVERHECYKNPEMVVAALKQLITKGKLKKVLAGRDELSLEPILKFVRKHLYTPAYFDILYEVFDTVLSLYAVEVVTPAVVKVIKRISQQIDLQLKLQKEMRTTIGCLELIIEASQVVKAKAQEKDSIFGDVVVQPILLLSNDSEKAGKMQE</sequence>
<organism evidence="10 11">
    <name type="scientific">Steinernema carpocapsae</name>
    <name type="common">Entomopathogenic nematode</name>
    <dbReference type="NCBI Taxonomy" id="34508"/>
    <lineage>
        <taxon>Eukaryota</taxon>
        <taxon>Metazoa</taxon>
        <taxon>Ecdysozoa</taxon>
        <taxon>Nematoda</taxon>
        <taxon>Chromadorea</taxon>
        <taxon>Rhabditida</taxon>
        <taxon>Tylenchina</taxon>
        <taxon>Panagrolaimomorpha</taxon>
        <taxon>Strongyloidoidea</taxon>
        <taxon>Steinernematidae</taxon>
        <taxon>Steinernema</taxon>
    </lineage>
</organism>
<dbReference type="Proteomes" id="UP000298663">
    <property type="component" value="Unassembled WGS sequence"/>
</dbReference>
<evidence type="ECO:0000256" key="8">
    <source>
        <dbReference type="PROSITE-ProRule" id="PRU00221"/>
    </source>
</evidence>
<dbReference type="PRINTS" id="PR00320">
    <property type="entry name" value="GPROTEINBRPT"/>
</dbReference>
<dbReference type="Gene3D" id="2.130.10.10">
    <property type="entry name" value="YVTN repeat-like/Quinoprotein amine dehydrogenase"/>
    <property type="match status" value="2"/>
</dbReference>
<evidence type="ECO:0000313" key="11">
    <source>
        <dbReference type="Proteomes" id="UP000298663"/>
    </source>
</evidence>
<comment type="subcellular location">
    <subcellularLocation>
        <location evidence="1">Nucleus</location>
        <location evidence="1">Nucleolus</location>
    </subcellularLocation>
</comment>
<protein>
    <recommendedName>
        <fullName evidence="2">U3 small nucleolar RNA-associated protein 15 homolog</fullName>
    </recommendedName>
</protein>
<dbReference type="SMART" id="SM00320">
    <property type="entry name" value="WD40"/>
    <property type="match status" value="6"/>
</dbReference>
<reference evidence="10 11" key="2">
    <citation type="journal article" date="2019" name="G3 (Bethesda)">
        <title>Hybrid Assembly of the Genome of the Entomopathogenic Nematode Steinernema carpocapsae Identifies the X-Chromosome.</title>
        <authorList>
            <person name="Serra L."/>
            <person name="Macchietto M."/>
            <person name="Macias-Munoz A."/>
            <person name="McGill C.J."/>
            <person name="Rodriguez I.M."/>
            <person name="Rodriguez B."/>
            <person name="Murad R."/>
            <person name="Mortazavi A."/>
        </authorList>
    </citation>
    <scope>NUCLEOTIDE SEQUENCE [LARGE SCALE GENOMIC DNA]</scope>
    <source>
        <strain evidence="10 11">ALL</strain>
    </source>
</reference>
<dbReference type="InterPro" id="IPR015943">
    <property type="entry name" value="WD40/YVTN_repeat-like_dom_sf"/>
</dbReference>
<accession>A0A4U5LUI9</accession>
<dbReference type="PROSITE" id="PS50294">
    <property type="entry name" value="WD_REPEATS_REGION"/>
    <property type="match status" value="2"/>
</dbReference>
<dbReference type="AlphaFoldDB" id="A0A4U5LUI9"/>
<proteinExistence type="predicted"/>
<comment type="caution">
    <text evidence="10">The sequence shown here is derived from an EMBL/GenBank/DDBJ whole genome shotgun (WGS) entry which is preliminary data.</text>
</comment>
<dbReference type="InterPro" id="IPR036322">
    <property type="entry name" value="WD40_repeat_dom_sf"/>
</dbReference>
<evidence type="ECO:0000256" key="3">
    <source>
        <dbReference type="ARBA" id="ARBA00022552"/>
    </source>
</evidence>
<dbReference type="STRING" id="34508.A0A4U5LUI9"/>
<evidence type="ECO:0000256" key="6">
    <source>
        <dbReference type="ARBA" id="ARBA00023242"/>
    </source>
</evidence>
<keyword evidence="6" id="KW-0539">Nucleus</keyword>
<evidence type="ECO:0000256" key="1">
    <source>
        <dbReference type="ARBA" id="ARBA00004604"/>
    </source>
</evidence>
<dbReference type="PANTHER" id="PTHR19924">
    <property type="entry name" value="UTP15 U3 SMALL NUCLEOLAR RNA-ASSOCIATED PROTEIN 15 FAMILY MEMBER"/>
    <property type="match status" value="1"/>
</dbReference>
<dbReference type="GO" id="GO:0005730">
    <property type="term" value="C:nucleolus"/>
    <property type="evidence" value="ECO:0007669"/>
    <property type="project" value="UniProtKB-SubCell"/>
</dbReference>
<evidence type="ECO:0000256" key="5">
    <source>
        <dbReference type="ARBA" id="ARBA00022737"/>
    </source>
</evidence>
<keyword evidence="11" id="KW-1185">Reference proteome</keyword>